<sequence length="302" mass="34876">MSAIEKPILKVYEPFANKQLTYICGHVLRSVAPQREEITKNPFKNALEMYRRYRVKPAKGQQVFLHIDGLQYEAVTSAKGFFKFEISTPTGATTIPANVVVKQAREISCKVSVEVSNPDVLIVSDVDDTVLVSHATNIWKKLYLLLTKNHESRKTFEGICDLFGDLTQNAENSKFFYVSSSEWNLYDFLKDFMSFHELPGGVFLLQDLKSGLRDLFKSGRGSHRHKYDKIKHLINFYPEAKFMLIGDSGQHDPFIYRELAEEFPERIKHIFIRDVRKSRREEIRKMSENINQTNVGMSIIAK</sequence>
<accession>A0A3D9L3H8</accession>
<dbReference type="InterPro" id="IPR052935">
    <property type="entry name" value="Mg2+_PAP"/>
</dbReference>
<organism evidence="2 3">
    <name type="scientific">Marinoscillum furvescens DSM 4134</name>
    <dbReference type="NCBI Taxonomy" id="1122208"/>
    <lineage>
        <taxon>Bacteria</taxon>
        <taxon>Pseudomonadati</taxon>
        <taxon>Bacteroidota</taxon>
        <taxon>Cytophagia</taxon>
        <taxon>Cytophagales</taxon>
        <taxon>Reichenbachiellaceae</taxon>
        <taxon>Marinoscillum</taxon>
    </lineage>
</organism>
<reference evidence="2 3" key="1">
    <citation type="submission" date="2018-07" db="EMBL/GenBank/DDBJ databases">
        <title>Genomic Encyclopedia of Type Strains, Phase IV (KMG-IV): sequencing the most valuable type-strain genomes for metagenomic binning, comparative biology and taxonomic classification.</title>
        <authorList>
            <person name="Goeker M."/>
        </authorList>
    </citation>
    <scope>NUCLEOTIDE SEQUENCE [LARGE SCALE GENOMIC DNA]</scope>
    <source>
        <strain evidence="2 3">DSM 4134</strain>
    </source>
</reference>
<gene>
    <name evidence="2" type="ORF">C7460_112142</name>
</gene>
<protein>
    <submittedName>
        <fullName evidence="2">Phosphatidate phosphatase APP1</fullName>
    </submittedName>
</protein>
<evidence type="ECO:0000313" key="3">
    <source>
        <dbReference type="Proteomes" id="UP000256779"/>
    </source>
</evidence>
<dbReference type="OrthoDB" id="9789875at2"/>
<dbReference type="Proteomes" id="UP000256779">
    <property type="component" value="Unassembled WGS sequence"/>
</dbReference>
<dbReference type="RefSeq" id="WP_115868684.1">
    <property type="nucleotide sequence ID" value="NZ_QREG01000012.1"/>
</dbReference>
<evidence type="ECO:0000313" key="2">
    <source>
        <dbReference type="EMBL" id="RED97531.1"/>
    </source>
</evidence>
<proteinExistence type="predicted"/>
<feature type="domain" description="Phosphatidate phosphatase APP1 catalytic" evidence="1">
    <location>
        <begin position="121"/>
        <end position="274"/>
    </location>
</feature>
<dbReference type="AlphaFoldDB" id="A0A3D9L3H8"/>
<evidence type="ECO:0000259" key="1">
    <source>
        <dbReference type="Pfam" id="PF09949"/>
    </source>
</evidence>
<comment type="caution">
    <text evidence="2">The sequence shown here is derived from an EMBL/GenBank/DDBJ whole genome shotgun (WGS) entry which is preliminary data.</text>
</comment>
<name>A0A3D9L3H8_MARFU</name>
<dbReference type="EMBL" id="QREG01000012">
    <property type="protein sequence ID" value="RED97531.1"/>
    <property type="molecule type" value="Genomic_DNA"/>
</dbReference>
<dbReference type="PANTHER" id="PTHR28208:SF3">
    <property type="entry name" value="PHOSPHATIDATE PHOSPHATASE APP1"/>
    <property type="match status" value="1"/>
</dbReference>
<dbReference type="GO" id="GO:0008195">
    <property type="term" value="F:phosphatidate phosphatase activity"/>
    <property type="evidence" value="ECO:0007669"/>
    <property type="project" value="InterPro"/>
</dbReference>
<dbReference type="PANTHER" id="PTHR28208">
    <property type="entry name" value="PHOSPHATIDATE PHOSPHATASE APP1"/>
    <property type="match status" value="1"/>
</dbReference>
<dbReference type="Pfam" id="PF09949">
    <property type="entry name" value="APP1_cat"/>
    <property type="match status" value="1"/>
</dbReference>
<dbReference type="InterPro" id="IPR019236">
    <property type="entry name" value="APP1_cat"/>
</dbReference>
<keyword evidence="3" id="KW-1185">Reference proteome</keyword>